<evidence type="ECO:0000256" key="1">
    <source>
        <dbReference type="SAM" id="MobiDB-lite"/>
    </source>
</evidence>
<organism evidence="3 4">
    <name type="scientific">Bradyrhizobium denitrificans</name>
    <dbReference type="NCBI Taxonomy" id="2734912"/>
    <lineage>
        <taxon>Bacteria</taxon>
        <taxon>Pseudomonadati</taxon>
        <taxon>Pseudomonadota</taxon>
        <taxon>Alphaproteobacteria</taxon>
        <taxon>Hyphomicrobiales</taxon>
        <taxon>Nitrobacteraceae</taxon>
        <taxon>Bradyrhizobium</taxon>
    </lineage>
</organism>
<feature type="domain" description="HTH marR-type" evidence="2">
    <location>
        <begin position="47"/>
        <end position="179"/>
    </location>
</feature>
<dbReference type="PROSITE" id="PS50995">
    <property type="entry name" value="HTH_MARR_2"/>
    <property type="match status" value="1"/>
</dbReference>
<dbReference type="SMART" id="SM00347">
    <property type="entry name" value="HTH_MARR"/>
    <property type="match status" value="1"/>
</dbReference>
<evidence type="ECO:0000313" key="4">
    <source>
        <dbReference type="Proteomes" id="UP001314635"/>
    </source>
</evidence>
<dbReference type="RefSeq" id="WP_172236476.1">
    <property type="nucleotide sequence ID" value="NZ_JABFDP010000009.1"/>
</dbReference>
<dbReference type="InterPro" id="IPR036388">
    <property type="entry name" value="WH-like_DNA-bd_sf"/>
</dbReference>
<evidence type="ECO:0000259" key="2">
    <source>
        <dbReference type="PROSITE" id="PS50995"/>
    </source>
</evidence>
<dbReference type="SUPFAM" id="SSF46785">
    <property type="entry name" value="Winged helix' DNA-binding domain"/>
    <property type="match status" value="1"/>
</dbReference>
<dbReference type="InterPro" id="IPR000835">
    <property type="entry name" value="HTH_MarR-typ"/>
</dbReference>
<dbReference type="Proteomes" id="UP001314635">
    <property type="component" value="Unassembled WGS sequence"/>
</dbReference>
<dbReference type="InterPro" id="IPR039422">
    <property type="entry name" value="MarR/SlyA-like"/>
</dbReference>
<evidence type="ECO:0000313" key="3">
    <source>
        <dbReference type="EMBL" id="MBR1136127.1"/>
    </source>
</evidence>
<dbReference type="InterPro" id="IPR036390">
    <property type="entry name" value="WH_DNA-bd_sf"/>
</dbReference>
<keyword evidence="4" id="KW-1185">Reference proteome</keyword>
<sequence>MRKASSRSTKRRPPGRPSTLQSRPPRARTASAGQALPSPGEGKRGEDGHLAYLLRQAQAAARLSLERALASTGLTHPQFVVLTMLKAYPGLSGADCARMALLTPQTVNVIIGNLERDGAIRRASHPVHGRMLQWTLTARGLALLAKARRRATALEQRLAAGLGKRDVATIRRWLARIAAEFHPD</sequence>
<proteinExistence type="predicted"/>
<feature type="region of interest" description="Disordered" evidence="1">
    <location>
        <begin position="1"/>
        <end position="46"/>
    </location>
</feature>
<dbReference type="PANTHER" id="PTHR33164:SF43">
    <property type="entry name" value="HTH-TYPE TRANSCRIPTIONAL REPRESSOR YETL"/>
    <property type="match status" value="1"/>
</dbReference>
<protein>
    <submittedName>
        <fullName evidence="3">MarR family transcriptional regulator</fullName>
    </submittedName>
</protein>
<gene>
    <name evidence="3" type="ORF">JQ619_10145</name>
</gene>
<dbReference type="Gene3D" id="1.10.10.10">
    <property type="entry name" value="Winged helix-like DNA-binding domain superfamily/Winged helix DNA-binding domain"/>
    <property type="match status" value="1"/>
</dbReference>
<reference evidence="4" key="1">
    <citation type="journal article" date="2021" name="ISME J.">
        <title>Evolutionary origin and ecological implication of a unique nif island in free-living Bradyrhizobium lineages.</title>
        <authorList>
            <person name="Tao J."/>
        </authorList>
    </citation>
    <scope>NUCLEOTIDE SEQUENCE [LARGE SCALE GENOMIC DNA]</scope>
    <source>
        <strain evidence="4">SZCCT0094</strain>
    </source>
</reference>
<dbReference type="PANTHER" id="PTHR33164">
    <property type="entry name" value="TRANSCRIPTIONAL REGULATOR, MARR FAMILY"/>
    <property type="match status" value="1"/>
</dbReference>
<name>A0ABS5G488_9BRAD</name>
<accession>A0ABS5G488</accession>
<dbReference type="Pfam" id="PF12802">
    <property type="entry name" value="MarR_2"/>
    <property type="match status" value="1"/>
</dbReference>
<feature type="compositionally biased region" description="Basic residues" evidence="1">
    <location>
        <begin position="1"/>
        <end position="14"/>
    </location>
</feature>
<dbReference type="EMBL" id="JAFCLK010000008">
    <property type="protein sequence ID" value="MBR1136127.1"/>
    <property type="molecule type" value="Genomic_DNA"/>
</dbReference>
<comment type="caution">
    <text evidence="3">The sequence shown here is derived from an EMBL/GenBank/DDBJ whole genome shotgun (WGS) entry which is preliminary data.</text>
</comment>